<evidence type="ECO:0000313" key="7">
    <source>
        <dbReference type="EMBL" id="AQS79161.1"/>
    </source>
</evidence>
<dbReference type="Proteomes" id="UP000243553">
    <property type="component" value="Segment"/>
</dbReference>
<evidence type="ECO:0000256" key="5">
    <source>
        <dbReference type="ARBA" id="ARBA00022580"/>
    </source>
</evidence>
<organismHost>
    <name type="scientific">Ateles</name>
    <dbReference type="NCBI Taxonomy" id="9506"/>
</organismHost>
<evidence type="ECO:0000256" key="1">
    <source>
        <dbReference type="ARBA" id="ARBA00004428"/>
    </source>
</evidence>
<dbReference type="Pfam" id="PF04537">
    <property type="entry name" value="Herpes_UL55"/>
    <property type="match status" value="1"/>
</dbReference>
<evidence type="ECO:0000256" key="2">
    <source>
        <dbReference type="ARBA" id="ARBA00004535"/>
    </source>
</evidence>
<comment type="subcellular location">
    <subcellularLocation>
        <location evidence="1">Host nucleus matrix</location>
    </subcellularLocation>
    <subcellularLocation>
        <location evidence="2">Virion tegument</location>
    </subcellularLocation>
</comment>
<reference evidence="7 8" key="1">
    <citation type="journal article" date="2017" name="Arch. Virol.">
        <title>Sequence of the ateline alphaherpesvirus 1 (HVA1) genome.</title>
        <authorList>
            <person name="Eberle R."/>
            <person name="Black D.H."/>
        </authorList>
    </citation>
    <scope>NUCLEOTIDE SEQUENCE [LARGE SCALE GENOMIC DNA]</scope>
    <source>
        <strain evidence="7">Lennette</strain>
    </source>
</reference>
<dbReference type="GO" id="GO:0019033">
    <property type="term" value="C:viral tegument"/>
    <property type="evidence" value="ECO:0007669"/>
    <property type="project" value="UniProtKB-SubCell"/>
</dbReference>
<keyword evidence="8" id="KW-1185">Reference proteome</keyword>
<evidence type="ECO:0000256" key="6">
    <source>
        <dbReference type="ARBA" id="ARBA00022844"/>
    </source>
</evidence>
<name>A0A1S6JLK1_HSVA1</name>
<proteinExistence type="inferred from homology"/>
<keyword evidence="5" id="KW-0920">Virion tegument</keyword>
<dbReference type="RefSeq" id="YP_009361883.1">
    <property type="nucleotide sequence ID" value="NC_034446.1"/>
</dbReference>
<accession>A0A1S6JLK1</accession>
<dbReference type="InterPro" id="IPR007622">
    <property type="entry name" value="Herpes_UL55"/>
</dbReference>
<dbReference type="GO" id="GO:0019058">
    <property type="term" value="P:viral life cycle"/>
    <property type="evidence" value="ECO:0007669"/>
    <property type="project" value="InterPro"/>
</dbReference>
<gene>
    <name evidence="7" type="primary">UL55</name>
</gene>
<comment type="similarity">
    <text evidence="3">Belongs to the alphaherpesvirinae HHV-1 UL55 family.</text>
</comment>
<dbReference type="OrthoDB" id="14721at10239"/>
<keyword evidence="4" id="KW-1048">Host nucleus</keyword>
<dbReference type="GO" id="GO:0044204">
    <property type="term" value="C:host cell nuclear matrix"/>
    <property type="evidence" value="ECO:0007669"/>
    <property type="project" value="UniProtKB-SubCell"/>
</dbReference>
<sequence>MAAKTQAAFAGAPEVSHVAPPLAVHATWRCGAPSGTVVRADGAALSMRSYHARLACGDPRRAHAYVLQVLKDRRRHLTPSVGELRALAALLNHEPVLQQLHDKLRHADPCPKPFGYCAVRDWPTPRLYRRAVTDGFDDNGYTVDGLAYHCHCETPFSLECWRGVAAAADHIRSTGSGVTAAKAAEKRRRALGNAKETAC</sequence>
<evidence type="ECO:0000256" key="4">
    <source>
        <dbReference type="ARBA" id="ARBA00022562"/>
    </source>
</evidence>
<evidence type="ECO:0000313" key="8">
    <source>
        <dbReference type="Proteomes" id="UP000243553"/>
    </source>
</evidence>
<protein>
    <submittedName>
        <fullName evidence="7">Nuclear protein UL55</fullName>
    </submittedName>
</protein>
<dbReference type="KEGG" id="vg:32707778"/>
<organism evidence="7 8">
    <name type="scientific">Herpesvirus ateles type 1 (strain Lennette)</name>
    <dbReference type="NCBI Taxonomy" id="35243"/>
    <lineage>
        <taxon>Viruses</taxon>
        <taxon>Duplodnaviria</taxon>
        <taxon>Heunggongvirae</taxon>
        <taxon>Peploviricota</taxon>
        <taxon>Herviviricetes</taxon>
        <taxon>Herpesvirales</taxon>
        <taxon>Orthoherpesviridae</taxon>
        <taxon>Alphaherpesvirinae</taxon>
        <taxon>Simplexvirus</taxon>
        <taxon>Simplexvirus atelinealpha1</taxon>
    </lineage>
</organism>
<keyword evidence="6" id="KW-0946">Virion</keyword>
<dbReference type="EMBL" id="KY385637">
    <property type="protein sequence ID" value="AQS79161.1"/>
    <property type="molecule type" value="Genomic_DNA"/>
</dbReference>
<evidence type="ECO:0000256" key="3">
    <source>
        <dbReference type="ARBA" id="ARBA00009538"/>
    </source>
</evidence>
<dbReference type="GeneID" id="32707778"/>